<dbReference type="PANTHER" id="PTHR43499:SF1">
    <property type="entry name" value="ABC TRANSPORTER I FAMILY MEMBER 1"/>
    <property type="match status" value="1"/>
</dbReference>
<keyword evidence="2" id="KW-0547">Nucleotide-binding</keyword>
<dbReference type="AlphaFoldDB" id="A0A5N0T732"/>
<dbReference type="PANTHER" id="PTHR43499">
    <property type="entry name" value="ABC TRANSPORTER I FAMILY MEMBER 1"/>
    <property type="match status" value="1"/>
</dbReference>
<name>A0A5N0T732_9GAMM</name>
<evidence type="ECO:0000256" key="4">
    <source>
        <dbReference type="ARBA" id="ARBA00022840"/>
    </source>
</evidence>
<evidence type="ECO:0000259" key="7">
    <source>
        <dbReference type="PROSITE" id="PS50893"/>
    </source>
</evidence>
<keyword evidence="4 8" id="KW-0067">ATP-binding</keyword>
<keyword evidence="6" id="KW-0472">Membrane</keyword>
<gene>
    <name evidence="8" type="primary">ccmA</name>
    <name evidence="8" type="ORF">F3N42_12850</name>
</gene>
<dbReference type="Pfam" id="PF00005">
    <property type="entry name" value="ABC_tran"/>
    <property type="match status" value="1"/>
</dbReference>
<evidence type="ECO:0000256" key="6">
    <source>
        <dbReference type="ARBA" id="ARBA00023136"/>
    </source>
</evidence>
<dbReference type="EMBL" id="VYXP01000007">
    <property type="protein sequence ID" value="KAA9130568.1"/>
    <property type="molecule type" value="Genomic_DNA"/>
</dbReference>
<dbReference type="SUPFAM" id="SSF52540">
    <property type="entry name" value="P-loop containing nucleoside triphosphate hydrolases"/>
    <property type="match status" value="1"/>
</dbReference>
<evidence type="ECO:0000256" key="2">
    <source>
        <dbReference type="ARBA" id="ARBA00022741"/>
    </source>
</evidence>
<evidence type="ECO:0000313" key="8">
    <source>
        <dbReference type="EMBL" id="KAA9130568.1"/>
    </source>
</evidence>
<dbReference type="GO" id="GO:0022857">
    <property type="term" value="F:transmembrane transporter activity"/>
    <property type="evidence" value="ECO:0007669"/>
    <property type="project" value="InterPro"/>
</dbReference>
<dbReference type="RefSeq" id="WP_150864872.1">
    <property type="nucleotide sequence ID" value="NZ_VYXP01000007.1"/>
</dbReference>
<dbReference type="SMART" id="SM00382">
    <property type="entry name" value="AAA"/>
    <property type="match status" value="1"/>
</dbReference>
<evidence type="ECO:0000256" key="1">
    <source>
        <dbReference type="ARBA" id="ARBA00022448"/>
    </source>
</evidence>
<keyword evidence="5" id="KW-1278">Translocase</keyword>
<protein>
    <submittedName>
        <fullName evidence="8">Heme ABC exporter ATP-binding protein CcmA</fullName>
    </submittedName>
</protein>
<dbReference type="InterPro" id="IPR027417">
    <property type="entry name" value="P-loop_NTPase"/>
</dbReference>
<dbReference type="Proteomes" id="UP000325372">
    <property type="component" value="Unassembled WGS sequence"/>
</dbReference>
<evidence type="ECO:0000256" key="3">
    <source>
        <dbReference type="ARBA" id="ARBA00022748"/>
    </source>
</evidence>
<organism evidence="8 9">
    <name type="scientific">Marinihelvus fidelis</name>
    <dbReference type="NCBI Taxonomy" id="2613842"/>
    <lineage>
        <taxon>Bacteria</taxon>
        <taxon>Pseudomonadati</taxon>
        <taxon>Pseudomonadota</taxon>
        <taxon>Gammaproteobacteria</taxon>
        <taxon>Chromatiales</taxon>
        <taxon>Wenzhouxiangellaceae</taxon>
        <taxon>Marinihelvus</taxon>
    </lineage>
</organism>
<keyword evidence="1" id="KW-0813">Transport</keyword>
<keyword evidence="9" id="KW-1185">Reference proteome</keyword>
<feature type="domain" description="ABC transporter" evidence="7">
    <location>
        <begin position="2"/>
        <end position="196"/>
    </location>
</feature>
<sequence>MLQATHLTLERHFHPVFAPVDLDVAAGELWVLTGANGSGKTTLLRLLAGLGAPSSGHVTRRVATAWIGHRLALKDDLDVLENLRLARDFAGSPTADLQAAAERVGLAAATRQMAGTLSAGQRKRCALARLLLAPASLWLLDEPYANLDREGAAMLDGLLAAHLASGGACVMSTHGDLKPAIAGFRELAIRPAEADA</sequence>
<reference evidence="8 9" key="1">
    <citation type="submission" date="2019-09" db="EMBL/GenBank/DDBJ databases">
        <title>Wenzhouxiangella sp. Genome sequencing and assembly.</title>
        <authorList>
            <person name="Zhang R."/>
        </authorList>
    </citation>
    <scope>NUCLEOTIDE SEQUENCE [LARGE SCALE GENOMIC DNA]</scope>
    <source>
        <strain evidence="8 9">W260</strain>
    </source>
</reference>
<accession>A0A5N0T732</accession>
<dbReference type="InterPro" id="IPR003439">
    <property type="entry name" value="ABC_transporter-like_ATP-bd"/>
</dbReference>
<dbReference type="GO" id="GO:0016887">
    <property type="term" value="F:ATP hydrolysis activity"/>
    <property type="evidence" value="ECO:0007669"/>
    <property type="project" value="InterPro"/>
</dbReference>
<proteinExistence type="predicted"/>
<dbReference type="InterPro" id="IPR003593">
    <property type="entry name" value="AAA+_ATPase"/>
</dbReference>
<evidence type="ECO:0000313" key="9">
    <source>
        <dbReference type="Proteomes" id="UP000325372"/>
    </source>
</evidence>
<comment type="caution">
    <text evidence="8">The sequence shown here is derived from an EMBL/GenBank/DDBJ whole genome shotgun (WGS) entry which is preliminary data.</text>
</comment>
<dbReference type="GO" id="GO:0017004">
    <property type="term" value="P:cytochrome complex assembly"/>
    <property type="evidence" value="ECO:0007669"/>
    <property type="project" value="UniProtKB-KW"/>
</dbReference>
<dbReference type="NCBIfam" id="TIGR01189">
    <property type="entry name" value="ccmA"/>
    <property type="match status" value="1"/>
</dbReference>
<dbReference type="InterPro" id="IPR005895">
    <property type="entry name" value="ABC_transptr_haem_export_CcmA"/>
</dbReference>
<evidence type="ECO:0000256" key="5">
    <source>
        <dbReference type="ARBA" id="ARBA00022967"/>
    </source>
</evidence>
<dbReference type="PROSITE" id="PS50893">
    <property type="entry name" value="ABC_TRANSPORTER_2"/>
    <property type="match status" value="1"/>
</dbReference>
<dbReference type="GO" id="GO:0005524">
    <property type="term" value="F:ATP binding"/>
    <property type="evidence" value="ECO:0007669"/>
    <property type="project" value="UniProtKB-KW"/>
</dbReference>
<dbReference type="Gene3D" id="3.40.50.300">
    <property type="entry name" value="P-loop containing nucleotide triphosphate hydrolases"/>
    <property type="match status" value="1"/>
</dbReference>
<keyword evidence="3" id="KW-0201">Cytochrome c-type biogenesis</keyword>